<gene>
    <name evidence="1" type="ORF">LMG29542_04518</name>
</gene>
<organism evidence="1 2">
    <name type="scientific">Paraburkholderia humisilvae</name>
    <dbReference type="NCBI Taxonomy" id="627669"/>
    <lineage>
        <taxon>Bacteria</taxon>
        <taxon>Pseudomonadati</taxon>
        <taxon>Pseudomonadota</taxon>
        <taxon>Betaproteobacteria</taxon>
        <taxon>Burkholderiales</taxon>
        <taxon>Burkholderiaceae</taxon>
        <taxon>Paraburkholderia</taxon>
    </lineage>
</organism>
<proteinExistence type="predicted"/>
<dbReference type="Proteomes" id="UP000494363">
    <property type="component" value="Unassembled WGS sequence"/>
</dbReference>
<dbReference type="AlphaFoldDB" id="A0A6J5E9J1"/>
<evidence type="ECO:0000313" key="2">
    <source>
        <dbReference type="Proteomes" id="UP000494363"/>
    </source>
</evidence>
<accession>A0A6J5E9J1</accession>
<protein>
    <submittedName>
        <fullName evidence="1">Uncharacterized protein</fullName>
    </submittedName>
</protein>
<evidence type="ECO:0000313" key="1">
    <source>
        <dbReference type="EMBL" id="CAB3763168.1"/>
    </source>
</evidence>
<reference evidence="1 2" key="1">
    <citation type="submission" date="2020-04" db="EMBL/GenBank/DDBJ databases">
        <authorList>
            <person name="De Canck E."/>
        </authorList>
    </citation>
    <scope>NUCLEOTIDE SEQUENCE [LARGE SCALE GENOMIC DNA]</scope>
    <source>
        <strain evidence="1 2">LMG 29542</strain>
    </source>
</reference>
<sequence length="90" mass="10150">MASELCRIAARVRTASGDEQQFLAGRGPTSEMTNRKTLSERRPSLIACIEFIDDAWSDRPVFSDLKHAFKGDDSILIFNRTIIDIVVNYT</sequence>
<dbReference type="EMBL" id="CADIKH010000021">
    <property type="protein sequence ID" value="CAB3763168.1"/>
    <property type="molecule type" value="Genomic_DNA"/>
</dbReference>
<dbReference type="RefSeq" id="WP_175228655.1">
    <property type="nucleotide sequence ID" value="NZ_CADIKH010000021.1"/>
</dbReference>
<keyword evidence="2" id="KW-1185">Reference proteome</keyword>
<name>A0A6J5E9J1_9BURK</name>